<dbReference type="HOGENOM" id="CLU_109636_0_0_1"/>
<feature type="transmembrane region" description="Helical" evidence="6">
    <location>
        <begin position="179"/>
        <end position="200"/>
    </location>
</feature>
<feature type="chain" id="PRO_5040350330" evidence="7">
    <location>
        <begin position="26"/>
        <end position="240"/>
    </location>
</feature>
<dbReference type="VGNC" id="VGNC:24229">
    <property type="gene designation" value="TMEM179B"/>
</dbReference>
<evidence type="ECO:0000256" key="7">
    <source>
        <dbReference type="SAM" id="SignalP"/>
    </source>
</evidence>
<dbReference type="GeneTree" id="ENSGT00510000048151"/>
<proteinExistence type="inferred from homology"/>
<dbReference type="AlphaFoldDB" id="F7DW42"/>
<comment type="similarity">
    <text evidence="5">Belongs to the TMEM179 family.</text>
</comment>
<dbReference type="ExpressionAtlas" id="F7DW42">
    <property type="expression patterns" value="baseline"/>
</dbReference>
<evidence type="ECO:0000256" key="2">
    <source>
        <dbReference type="ARBA" id="ARBA00022692"/>
    </source>
</evidence>
<dbReference type="Pfam" id="PF26158">
    <property type="entry name" value="Claudin_TMEM179-179B"/>
    <property type="match status" value="1"/>
</dbReference>
<keyword evidence="2 6" id="KW-0812">Transmembrane</keyword>
<organism evidence="8 9">
    <name type="scientific">Equus caballus</name>
    <name type="common">Horse</name>
    <dbReference type="NCBI Taxonomy" id="9796"/>
    <lineage>
        <taxon>Eukaryota</taxon>
        <taxon>Metazoa</taxon>
        <taxon>Chordata</taxon>
        <taxon>Craniata</taxon>
        <taxon>Vertebrata</taxon>
        <taxon>Euteleostomi</taxon>
        <taxon>Mammalia</taxon>
        <taxon>Eutheria</taxon>
        <taxon>Laurasiatheria</taxon>
        <taxon>Perissodactyla</taxon>
        <taxon>Equidae</taxon>
        <taxon>Equus</taxon>
    </lineage>
</organism>
<evidence type="ECO:0000313" key="9">
    <source>
        <dbReference type="Proteomes" id="UP000002281"/>
    </source>
</evidence>
<dbReference type="Bgee" id="ENSECAG00000001075">
    <property type="expression patterns" value="Expressed in leukocyte and 23 other cell types or tissues"/>
</dbReference>
<evidence type="ECO:0000256" key="3">
    <source>
        <dbReference type="ARBA" id="ARBA00022989"/>
    </source>
</evidence>
<sequence>MALPWLQRFELALFAAAFLCGAVAAAALTRTQASFSGSCPLYGVATKNGSSLALSRPSAPSLCYFVAGASGLLALYCLLLLLFWVYSSCIEDSHRGPVGLRIALAVSAIAIFLVLVSACILRFGTSSLCKSIISLNVTNSCSEAQKIPWTPPGTALQFYSNLHNAEVRSWDMKDWTSSWVNLAFWCVVLVLQVVQSRSITERTERREKRRPAPSTRVPAGRTKIGVRDFHCREAATFPVP</sequence>
<feature type="signal peptide" evidence="7">
    <location>
        <begin position="1"/>
        <end position="25"/>
    </location>
</feature>
<keyword evidence="4 6" id="KW-0472">Membrane</keyword>
<reference evidence="8" key="2">
    <citation type="submission" date="2025-08" db="UniProtKB">
        <authorList>
            <consortium name="Ensembl"/>
        </authorList>
    </citation>
    <scope>IDENTIFICATION</scope>
    <source>
        <strain evidence="8">Thoroughbred</strain>
    </source>
</reference>
<evidence type="ECO:0000313" key="8">
    <source>
        <dbReference type="Ensembl" id="ENSECAP00000000839.3"/>
    </source>
</evidence>
<dbReference type="Proteomes" id="UP000002281">
    <property type="component" value="Chromosome 12"/>
</dbReference>
<dbReference type="GO" id="GO:0005730">
    <property type="term" value="C:nucleolus"/>
    <property type="evidence" value="ECO:0007669"/>
    <property type="project" value="Ensembl"/>
</dbReference>
<dbReference type="InterPro" id="IPR059010">
    <property type="entry name" value="TMEM179-179B"/>
</dbReference>
<feature type="transmembrane region" description="Helical" evidence="6">
    <location>
        <begin position="64"/>
        <end position="86"/>
    </location>
</feature>
<dbReference type="STRING" id="9796.ENSECAP00000000839"/>
<dbReference type="FunCoup" id="F7DW42">
    <property type="interactions" value="1436"/>
</dbReference>
<evidence type="ECO:0000256" key="5">
    <source>
        <dbReference type="ARBA" id="ARBA00093776"/>
    </source>
</evidence>
<dbReference type="InParanoid" id="F7DW42"/>
<dbReference type="GO" id="GO:0016607">
    <property type="term" value="C:nuclear speck"/>
    <property type="evidence" value="ECO:0007669"/>
    <property type="project" value="Ensembl"/>
</dbReference>
<dbReference type="Ensembl" id="ENSECAT00000001043.3">
    <property type="protein sequence ID" value="ENSECAP00000000839.3"/>
    <property type="gene ID" value="ENSECAG00000001075.4"/>
</dbReference>
<evidence type="ECO:0000256" key="4">
    <source>
        <dbReference type="ARBA" id="ARBA00023136"/>
    </source>
</evidence>
<evidence type="ECO:0000313" key="10">
    <source>
        <dbReference type="VGNC" id="VGNC:24229"/>
    </source>
</evidence>
<dbReference type="PANTHER" id="PTHR31056">
    <property type="entry name" value="TRANSMEMBRANE PROTEIN 179B"/>
    <property type="match status" value="1"/>
</dbReference>
<evidence type="ECO:0000256" key="1">
    <source>
        <dbReference type="ARBA" id="ARBA00004141"/>
    </source>
</evidence>
<name>F7DW42_HORSE</name>
<reference evidence="8" key="3">
    <citation type="submission" date="2025-09" db="UniProtKB">
        <authorList>
            <consortium name="Ensembl"/>
        </authorList>
    </citation>
    <scope>IDENTIFICATION</scope>
    <source>
        <strain evidence="8">Thoroughbred</strain>
    </source>
</reference>
<keyword evidence="9" id="KW-1185">Reference proteome</keyword>
<comment type="subcellular location">
    <subcellularLocation>
        <location evidence="1">Membrane</location>
        <topology evidence="1">Multi-pass membrane protein</topology>
    </subcellularLocation>
</comment>
<feature type="transmembrane region" description="Helical" evidence="6">
    <location>
        <begin position="98"/>
        <end position="123"/>
    </location>
</feature>
<keyword evidence="3 6" id="KW-1133">Transmembrane helix</keyword>
<reference evidence="8 9" key="1">
    <citation type="journal article" date="2009" name="Science">
        <title>Genome sequence, comparative analysis, and population genetics of the domestic horse.</title>
        <authorList>
            <consortium name="Broad Institute Genome Sequencing Platform"/>
            <consortium name="Broad Institute Whole Genome Assembly Team"/>
            <person name="Wade C.M."/>
            <person name="Giulotto E."/>
            <person name="Sigurdsson S."/>
            <person name="Zoli M."/>
            <person name="Gnerre S."/>
            <person name="Imsland F."/>
            <person name="Lear T.L."/>
            <person name="Adelson D.L."/>
            <person name="Bailey E."/>
            <person name="Bellone R.R."/>
            <person name="Bloecker H."/>
            <person name="Distl O."/>
            <person name="Edgar R.C."/>
            <person name="Garber M."/>
            <person name="Leeb T."/>
            <person name="Mauceli E."/>
            <person name="MacLeod J.N."/>
            <person name="Penedo M.C.T."/>
            <person name="Raison J.M."/>
            <person name="Sharpe T."/>
            <person name="Vogel J."/>
            <person name="Andersson L."/>
            <person name="Antczak D.F."/>
            <person name="Biagi T."/>
            <person name="Binns M.M."/>
            <person name="Chowdhary B.P."/>
            <person name="Coleman S.J."/>
            <person name="Della Valle G."/>
            <person name="Fryc S."/>
            <person name="Guerin G."/>
            <person name="Hasegawa T."/>
            <person name="Hill E.W."/>
            <person name="Jurka J."/>
            <person name="Kiialainen A."/>
            <person name="Lindgren G."/>
            <person name="Liu J."/>
            <person name="Magnani E."/>
            <person name="Mickelson J.R."/>
            <person name="Murray J."/>
            <person name="Nergadze S.G."/>
            <person name="Onofrio R."/>
            <person name="Pedroni S."/>
            <person name="Piras M.F."/>
            <person name="Raudsepp T."/>
            <person name="Rocchi M."/>
            <person name="Roeed K.H."/>
            <person name="Ryder O.A."/>
            <person name="Searle S."/>
            <person name="Skow L."/>
            <person name="Swinburne J.E."/>
            <person name="Syvaenen A.C."/>
            <person name="Tozaki T."/>
            <person name="Valberg S.J."/>
            <person name="Vaudin M."/>
            <person name="White J.R."/>
            <person name="Zody M.C."/>
            <person name="Lander E.S."/>
            <person name="Lindblad-Toh K."/>
        </authorList>
    </citation>
    <scope>NUCLEOTIDE SEQUENCE [LARGE SCALE GENOMIC DNA]</scope>
    <source>
        <strain evidence="8 9">Thoroughbred</strain>
    </source>
</reference>
<protein>
    <submittedName>
        <fullName evidence="8">Transmembrane protein 179B</fullName>
    </submittedName>
</protein>
<dbReference type="PANTHER" id="PTHR31056:SF1">
    <property type="entry name" value="TRANSMEMBRANE PROTEIN 179B"/>
    <property type="match status" value="1"/>
</dbReference>
<gene>
    <name evidence="8 10" type="primary">TMEM179B</name>
</gene>
<dbReference type="InterPro" id="IPR029776">
    <property type="entry name" value="TMEM179B"/>
</dbReference>
<accession>F7DW42</accession>
<dbReference type="PaxDb" id="9796-ENSECAP00000000839"/>
<evidence type="ECO:0000256" key="6">
    <source>
        <dbReference type="SAM" id="Phobius"/>
    </source>
</evidence>
<keyword evidence="7" id="KW-0732">Signal</keyword>